<dbReference type="HOGENOM" id="CLU_077358_1_1_9"/>
<dbReference type="InterPro" id="IPR051920">
    <property type="entry name" value="MPT_Adenylyltrnsfr/MoaC-Rel"/>
</dbReference>
<dbReference type="GO" id="GO:0006777">
    <property type="term" value="P:Mo-molybdopterin cofactor biosynthetic process"/>
    <property type="evidence" value="ECO:0007669"/>
    <property type="project" value="UniProtKB-KW"/>
</dbReference>
<keyword evidence="5" id="KW-0548">Nucleotidyltransferase</keyword>
<name>A0A075R060_BRELA</name>
<proteinExistence type="predicted"/>
<dbReference type="UniPathway" id="UPA00344"/>
<keyword evidence="3" id="KW-0501">Molybdenum cofactor biosynthesis</keyword>
<dbReference type="Gene3D" id="3.40.980.10">
    <property type="entry name" value="MoaB/Mog-like domain"/>
    <property type="match status" value="1"/>
</dbReference>
<evidence type="ECO:0000256" key="2">
    <source>
        <dbReference type="ARBA" id="ARBA00005046"/>
    </source>
</evidence>
<dbReference type="eggNOG" id="COG0521">
    <property type="taxonomic scope" value="Bacteria"/>
</dbReference>
<sequence length="171" mass="18800">MSGWKIGIITASDSIAGGEREDDRIQLVRGLVKQHLHTENIIYRCLPDDMEELKEHMIELVDREKCDILITTGGTGLSPRDVTPEVTSWVIDRPVPGLAEEMRRAGLKQSRRAMLTRAVAGTRGNSLIFNLPGNPKGVEVCFIAIADMLPDAVHILQGSEEAGEDWGGIGW</sequence>
<keyword evidence="6" id="KW-1185">Reference proteome</keyword>
<evidence type="ECO:0000313" key="6">
    <source>
        <dbReference type="Proteomes" id="UP000005850"/>
    </source>
</evidence>
<dbReference type="PANTHER" id="PTHR43764:SF1">
    <property type="entry name" value="MOLYBDOPTERIN MOLYBDOTRANSFERASE"/>
    <property type="match status" value="1"/>
</dbReference>
<dbReference type="KEGG" id="blr:BRLA_c004400"/>
<dbReference type="Proteomes" id="UP000005850">
    <property type="component" value="Chromosome"/>
</dbReference>
<dbReference type="CDD" id="cd00886">
    <property type="entry name" value="MogA_MoaB"/>
    <property type="match status" value="1"/>
</dbReference>
<evidence type="ECO:0000256" key="3">
    <source>
        <dbReference type="ARBA" id="ARBA00023150"/>
    </source>
</evidence>
<dbReference type="InterPro" id="IPR008284">
    <property type="entry name" value="MoCF_biosynth_CS"/>
</dbReference>
<dbReference type="NCBIfam" id="TIGR00177">
    <property type="entry name" value="molyb_syn"/>
    <property type="match status" value="1"/>
</dbReference>
<protein>
    <submittedName>
        <fullName evidence="5">Molybdopterin adenylyltransferase</fullName>
        <ecNumber evidence="5">2.7.7.75</ecNumber>
    </submittedName>
</protein>
<dbReference type="RefSeq" id="WP_003333521.1">
    <property type="nucleotide sequence ID" value="NZ_CP007806.1"/>
</dbReference>
<dbReference type="PANTHER" id="PTHR43764">
    <property type="entry name" value="MOLYBDENUM COFACTOR BIOSYNTHESIS"/>
    <property type="match status" value="1"/>
</dbReference>
<dbReference type="InterPro" id="IPR001453">
    <property type="entry name" value="MoaB/Mog_dom"/>
</dbReference>
<evidence type="ECO:0000313" key="5">
    <source>
        <dbReference type="EMBL" id="AIG24821.1"/>
    </source>
</evidence>
<evidence type="ECO:0000256" key="1">
    <source>
        <dbReference type="ARBA" id="ARBA00003487"/>
    </source>
</evidence>
<comment type="pathway">
    <text evidence="2">Cofactor biosynthesis; molybdopterin biosynthesis.</text>
</comment>
<reference evidence="5 6" key="1">
    <citation type="journal article" date="2011" name="J. Bacteriol.">
        <title>Genome sequence of Brevibacillus laterosporus LMG 15441, a pathogen of invertebrates.</title>
        <authorList>
            <person name="Djukic M."/>
            <person name="Poehlein A."/>
            <person name="Thurmer A."/>
            <person name="Daniel R."/>
        </authorList>
    </citation>
    <scope>NUCLEOTIDE SEQUENCE [LARGE SCALE GENOMIC DNA]</scope>
    <source>
        <strain evidence="5 6">LMG 15441</strain>
    </source>
</reference>
<dbReference type="EC" id="2.7.7.75" evidence="5"/>
<evidence type="ECO:0000259" key="4">
    <source>
        <dbReference type="SMART" id="SM00852"/>
    </source>
</evidence>
<comment type="function">
    <text evidence="1">May be involved in the biosynthesis of molybdopterin.</text>
</comment>
<gene>
    <name evidence="5" type="ORF">BRLA_c004400</name>
</gene>
<feature type="domain" description="MoaB/Mog" evidence="4">
    <location>
        <begin position="7"/>
        <end position="152"/>
    </location>
</feature>
<dbReference type="InterPro" id="IPR036425">
    <property type="entry name" value="MoaB/Mog-like_dom_sf"/>
</dbReference>
<dbReference type="EMBL" id="CP007806">
    <property type="protein sequence ID" value="AIG24821.1"/>
    <property type="molecule type" value="Genomic_DNA"/>
</dbReference>
<dbReference type="PROSITE" id="PS01078">
    <property type="entry name" value="MOCF_BIOSYNTHESIS_1"/>
    <property type="match status" value="1"/>
</dbReference>
<dbReference type="SUPFAM" id="SSF53218">
    <property type="entry name" value="Molybdenum cofactor biosynthesis proteins"/>
    <property type="match status" value="1"/>
</dbReference>
<dbReference type="SMART" id="SM00852">
    <property type="entry name" value="MoCF_biosynth"/>
    <property type="match status" value="1"/>
</dbReference>
<accession>A0A075R060</accession>
<keyword evidence="5" id="KW-0808">Transferase</keyword>
<dbReference type="GO" id="GO:0061598">
    <property type="term" value="F:molybdopterin adenylyltransferase activity"/>
    <property type="evidence" value="ECO:0007669"/>
    <property type="project" value="UniProtKB-EC"/>
</dbReference>
<dbReference type="Pfam" id="PF00994">
    <property type="entry name" value="MoCF_biosynth"/>
    <property type="match status" value="1"/>
</dbReference>
<dbReference type="AlphaFoldDB" id="A0A075R060"/>
<dbReference type="STRING" id="1042163.BRLA_c004400"/>
<organism evidence="5 6">
    <name type="scientific">Brevibacillus laterosporus LMG 15441</name>
    <dbReference type="NCBI Taxonomy" id="1042163"/>
    <lineage>
        <taxon>Bacteria</taxon>
        <taxon>Bacillati</taxon>
        <taxon>Bacillota</taxon>
        <taxon>Bacilli</taxon>
        <taxon>Bacillales</taxon>
        <taxon>Paenibacillaceae</taxon>
        <taxon>Brevibacillus</taxon>
    </lineage>
</organism>